<dbReference type="Gene3D" id="1.10.3120.10">
    <property type="entry name" value="Trigger factor, C-terminal domain"/>
    <property type="match status" value="1"/>
</dbReference>
<dbReference type="InterPro" id="IPR037041">
    <property type="entry name" value="Trigger_fac_C_sf"/>
</dbReference>
<gene>
    <name evidence="1" type="ordered locus">MBIO_0355</name>
</gene>
<keyword evidence="2" id="KW-1185">Reference proteome</keyword>
<dbReference type="PATRIC" id="fig|496833.3.peg.784"/>
<dbReference type="SUPFAM" id="SSF109998">
    <property type="entry name" value="Triger factor/SurA peptide-binding domain-like"/>
    <property type="match status" value="1"/>
</dbReference>
<evidence type="ECO:0000313" key="2">
    <source>
        <dbReference type="Proteomes" id="UP000006810"/>
    </source>
</evidence>
<dbReference type="GO" id="GO:0006457">
    <property type="term" value="P:protein folding"/>
    <property type="evidence" value="ECO:0007669"/>
    <property type="project" value="InterPro"/>
</dbReference>
<dbReference type="EMBL" id="AP009608">
    <property type="protein sequence ID" value="BAH69620.1"/>
    <property type="molecule type" value="Genomic_DNA"/>
</dbReference>
<reference evidence="1 2" key="1">
    <citation type="journal article" date="2009" name="Curr. Microbiol.">
        <title>Molecular cloning and expression of a novel cholinephosphotransferase involved in glycoglycerophospholipid biosynthesis of Mycoplasma fermentans.</title>
        <authorList>
            <person name="Ishida N."/>
            <person name="Irikura D."/>
            <person name="Matsuda K."/>
            <person name="Sato S."/>
            <person name="Asano K."/>
        </authorList>
    </citation>
    <scope>NUCLEOTIDE SEQUENCE [LARGE SCALE GENOMIC DNA]</scope>
    <source>
        <strain evidence="2">ATCC 19989 / NBRC 14854 / NCTC 10117 / PG18</strain>
    </source>
</reference>
<dbReference type="AlphaFoldDB" id="C4XEP8"/>
<protein>
    <recommendedName>
        <fullName evidence="3">Trigger factor C-terminal domain-containing protein</fullName>
    </recommendedName>
</protein>
<proteinExistence type="predicted"/>
<dbReference type="KEGG" id="mfp:MBIO_0355"/>
<organism evidence="1 2">
    <name type="scientific">Mycoplasmopsis fermentans (strain ATCC 19989 / NBRC 14854 / NCTC 10117 / PG18)</name>
    <name type="common">Mycoplasma fermentans</name>
    <dbReference type="NCBI Taxonomy" id="496833"/>
    <lineage>
        <taxon>Bacteria</taxon>
        <taxon>Bacillati</taxon>
        <taxon>Mycoplasmatota</taxon>
        <taxon>Mycoplasmoidales</taxon>
        <taxon>Metamycoplasmataceae</taxon>
        <taxon>Mycoplasmopsis</taxon>
    </lineage>
</organism>
<sequence length="420" mass="49264">MRFFKWFGGRMINYLLKRENIKMNKDEIEAMINNTVRDLKIDRTKIDSMSLLEKSFDYKCKKIYNLISNEILKSDALAYIASPAIRKDIISNNTISAEIVVAYYPFEELKKINYKNTPVNYIYNFFDENSIGAIFENTIKNYTFKNSVNDFIKQNDLVKLNIKLFQNNILMKDDKNVLIIANHTNNFTINNSILNHRYGEIFSINDPLGRKWEMQVIEIKRTVSMPLTNQNIYFLKIPYVTNLITLKNFFFSMTKKQNAIKEVMRYFDSLISELENTNTIIIPDEFINSKISDYTHQYLEKVNPNNRAAIEKSIQEKDQYGKQIIDNAINSARREIVEDIVKKLVYTLEKIKVHDTEVNQELNLSENILFQSNNYYNRNENKNVNTVKEDLINIKIALKLLQLNAPQLFLVIARDAAIAV</sequence>
<name>C4XEP8_MYCFP</name>
<dbReference type="InterPro" id="IPR027304">
    <property type="entry name" value="Trigger_fact/SurA_dom_sf"/>
</dbReference>
<accession>C4XEP8</accession>
<dbReference type="GO" id="GO:0015031">
    <property type="term" value="P:protein transport"/>
    <property type="evidence" value="ECO:0007669"/>
    <property type="project" value="InterPro"/>
</dbReference>
<dbReference type="Proteomes" id="UP000006810">
    <property type="component" value="Chromosome"/>
</dbReference>
<dbReference type="NCBIfam" id="NF045969">
    <property type="entry name" value="trig_like_plasma"/>
    <property type="match status" value="1"/>
</dbReference>
<evidence type="ECO:0008006" key="3">
    <source>
        <dbReference type="Google" id="ProtNLM"/>
    </source>
</evidence>
<dbReference type="HOGENOM" id="CLU_653487_0_0_14"/>
<evidence type="ECO:0000313" key="1">
    <source>
        <dbReference type="EMBL" id="BAH69620.1"/>
    </source>
</evidence>